<evidence type="ECO:0000256" key="1">
    <source>
        <dbReference type="SAM" id="MobiDB-lite"/>
    </source>
</evidence>
<organism evidence="2 3">
    <name type="scientific">Limimaricola pyoseonensis</name>
    <dbReference type="NCBI Taxonomy" id="521013"/>
    <lineage>
        <taxon>Bacteria</taxon>
        <taxon>Pseudomonadati</taxon>
        <taxon>Pseudomonadota</taxon>
        <taxon>Alphaproteobacteria</taxon>
        <taxon>Rhodobacterales</taxon>
        <taxon>Paracoccaceae</taxon>
        <taxon>Limimaricola</taxon>
    </lineage>
</organism>
<dbReference type="Proteomes" id="UP000198922">
    <property type="component" value="Unassembled WGS sequence"/>
</dbReference>
<dbReference type="OrthoDB" id="7865359at2"/>
<accession>A0A1G7KCZ8</accession>
<proteinExistence type="predicted"/>
<name>A0A1G7KCZ8_9RHOB</name>
<dbReference type="EMBL" id="FNAT01000011">
    <property type="protein sequence ID" value="SDF34931.1"/>
    <property type="molecule type" value="Genomic_DNA"/>
</dbReference>
<evidence type="ECO:0000313" key="3">
    <source>
        <dbReference type="Proteomes" id="UP000198922"/>
    </source>
</evidence>
<feature type="region of interest" description="Disordered" evidence="1">
    <location>
        <begin position="55"/>
        <end position="85"/>
    </location>
</feature>
<dbReference type="STRING" id="521013.SAMN04488567_0169"/>
<keyword evidence="3" id="KW-1185">Reference proteome</keyword>
<protein>
    <recommendedName>
        <fullName evidence="4">Flagellar motor switch protein</fullName>
    </recommendedName>
</protein>
<dbReference type="AlphaFoldDB" id="A0A1G7KCZ8"/>
<evidence type="ECO:0000313" key="2">
    <source>
        <dbReference type="EMBL" id="SDF34931.1"/>
    </source>
</evidence>
<gene>
    <name evidence="2" type="ORF">SAMN04488567_0169</name>
</gene>
<sequence>MALLIDALILVLLAGVLAYAWVVDRRVRTLMQHLRDLQPLIGEFSAAVDKSEQSVRGLSEAARDLQEPPAPRAPRAPALPGRTAEKAARAARARNQAAGVTRVTGKADLVQSFFDRVKDREE</sequence>
<reference evidence="3" key="1">
    <citation type="submission" date="2016-10" db="EMBL/GenBank/DDBJ databases">
        <authorList>
            <person name="Varghese N."/>
            <person name="Submissions S."/>
        </authorList>
    </citation>
    <scope>NUCLEOTIDE SEQUENCE [LARGE SCALE GENOMIC DNA]</scope>
    <source>
        <strain evidence="3">DSM 21424</strain>
    </source>
</reference>
<dbReference type="RefSeq" id="WP_090114960.1">
    <property type="nucleotide sequence ID" value="NZ_FNAT01000011.1"/>
</dbReference>
<evidence type="ECO:0008006" key="4">
    <source>
        <dbReference type="Google" id="ProtNLM"/>
    </source>
</evidence>